<evidence type="ECO:0000256" key="2">
    <source>
        <dbReference type="ARBA" id="ARBA00006275"/>
    </source>
</evidence>
<reference evidence="9" key="1">
    <citation type="journal article" date="2014" name="Int. J. Syst. Evol. Microbiol.">
        <title>Complete genome sequence of Corynebacterium casei LMG S-19264T (=DSM 44701T), isolated from a smear-ripened cheese.</title>
        <authorList>
            <consortium name="US DOE Joint Genome Institute (JGI-PGF)"/>
            <person name="Walter F."/>
            <person name="Albersmeier A."/>
            <person name="Kalinowski J."/>
            <person name="Ruckert C."/>
        </authorList>
    </citation>
    <scope>NUCLEOTIDE SEQUENCE</scope>
    <source>
        <strain evidence="9">CGMCC 1.12195</strain>
    </source>
</reference>
<dbReference type="GO" id="GO:0009279">
    <property type="term" value="C:cell outer membrane"/>
    <property type="evidence" value="ECO:0007669"/>
    <property type="project" value="UniProtKB-SubCell"/>
</dbReference>
<evidence type="ECO:0000256" key="4">
    <source>
        <dbReference type="ARBA" id="ARBA00023136"/>
    </source>
</evidence>
<dbReference type="InterPro" id="IPR011990">
    <property type="entry name" value="TPR-like_helical_dom_sf"/>
</dbReference>
<evidence type="ECO:0000313" key="9">
    <source>
        <dbReference type="EMBL" id="GGG88485.1"/>
    </source>
</evidence>
<dbReference type="EMBL" id="BMER01000001">
    <property type="protein sequence ID" value="GGG88485.1"/>
    <property type="molecule type" value="Genomic_DNA"/>
</dbReference>
<dbReference type="InterPro" id="IPR033985">
    <property type="entry name" value="SusD-like_N"/>
</dbReference>
<protein>
    <submittedName>
        <fullName evidence="9">Membrane protein</fullName>
    </submittedName>
</protein>
<keyword evidence="10" id="KW-1185">Reference proteome</keyword>
<comment type="subcellular location">
    <subcellularLocation>
        <location evidence="1">Cell outer membrane</location>
    </subcellularLocation>
</comment>
<feature type="domain" description="SusD-like N-terminal" evidence="8">
    <location>
        <begin position="25"/>
        <end position="216"/>
    </location>
</feature>
<evidence type="ECO:0000259" key="8">
    <source>
        <dbReference type="Pfam" id="PF14322"/>
    </source>
</evidence>
<proteinExistence type="inferred from homology"/>
<reference evidence="9" key="2">
    <citation type="submission" date="2020-09" db="EMBL/GenBank/DDBJ databases">
        <authorList>
            <person name="Sun Q."/>
            <person name="Zhou Y."/>
        </authorList>
    </citation>
    <scope>NUCLEOTIDE SEQUENCE</scope>
    <source>
        <strain evidence="9">CGMCC 1.12195</strain>
    </source>
</reference>
<comment type="similarity">
    <text evidence="2">Belongs to the SusD family.</text>
</comment>
<feature type="domain" description="RagB/SusD" evidence="7">
    <location>
        <begin position="284"/>
        <end position="555"/>
    </location>
</feature>
<accession>A0A917HRV1</accession>
<sequence length="563" mass="64388">MIMTHQIKCFNLFLLLFVLSSCSNDFLEVTPRDQLSSETVFSDPSGADLFLNAIYGSLPDEEGKSYNYDAFENWSDNAVCSFHWSMSWTQSVARSYGAGSLNPGLYNHDYPAIPFMYNHTYGRIRKCNLFLKLVEEHAGNFPEEWRKQREAEVRFLRAYFYHQLWMAYGGVPLVTNVLHQASQGDEIFKPRSTSEETYHFLVSELAAIANDLPANNTAGSANEGRAGKGAALFLKGWIELFAGNHTESAATYKQLIDELGNGNPYGLFPDFHDQFLEGNNNNRETIFAYQHEPSTRTGYRNNYYGPKGNFNGWASMQPTQNLVDDYAMANGLRPTDAGAGYDESAPYENREPRFYQSIIFDGVEFAGQVYRMKEGQQFARNPAAENNTGYFRRKGIDASLVGNLHKDGANYIYFRYAEALLNYAEASIEAGDISQSVIDAIDQVRLRGGIPSLQDTYGRALNREELREMVRRERRVELAFENKRWWDLIRWRTAEVVLNQPIYGVDIRQQDGQWVYDTRAVVHTQEFSERNYLFPIFQGWIDSNPKMKAQNGPEWVNGQNPGY</sequence>
<dbReference type="Pfam" id="PF07980">
    <property type="entry name" value="SusD_RagB"/>
    <property type="match status" value="1"/>
</dbReference>
<name>A0A917HRV1_9SPHI</name>
<gene>
    <name evidence="9" type="ORF">GCM10007415_23160</name>
</gene>
<evidence type="ECO:0000259" key="7">
    <source>
        <dbReference type="Pfam" id="PF07980"/>
    </source>
</evidence>
<organism evidence="9 10">
    <name type="scientific">Parapedobacter pyrenivorans</name>
    <dbReference type="NCBI Taxonomy" id="1305674"/>
    <lineage>
        <taxon>Bacteria</taxon>
        <taxon>Pseudomonadati</taxon>
        <taxon>Bacteroidota</taxon>
        <taxon>Sphingobacteriia</taxon>
        <taxon>Sphingobacteriales</taxon>
        <taxon>Sphingobacteriaceae</taxon>
        <taxon>Parapedobacter</taxon>
    </lineage>
</organism>
<evidence type="ECO:0000313" key="10">
    <source>
        <dbReference type="Proteomes" id="UP000660862"/>
    </source>
</evidence>
<keyword evidence="4" id="KW-0472">Membrane</keyword>
<dbReference type="Gene3D" id="1.25.40.390">
    <property type="match status" value="1"/>
</dbReference>
<dbReference type="Proteomes" id="UP000660862">
    <property type="component" value="Unassembled WGS sequence"/>
</dbReference>
<feature type="signal peptide" evidence="6">
    <location>
        <begin position="1"/>
        <end position="23"/>
    </location>
</feature>
<dbReference type="InterPro" id="IPR012944">
    <property type="entry name" value="SusD_RagB_dom"/>
</dbReference>
<dbReference type="Pfam" id="PF14322">
    <property type="entry name" value="SusD-like_3"/>
    <property type="match status" value="1"/>
</dbReference>
<evidence type="ECO:0000256" key="6">
    <source>
        <dbReference type="SAM" id="SignalP"/>
    </source>
</evidence>
<comment type="caution">
    <text evidence="9">The sequence shown here is derived from an EMBL/GenBank/DDBJ whole genome shotgun (WGS) entry which is preliminary data.</text>
</comment>
<evidence type="ECO:0000256" key="1">
    <source>
        <dbReference type="ARBA" id="ARBA00004442"/>
    </source>
</evidence>
<evidence type="ECO:0000256" key="5">
    <source>
        <dbReference type="ARBA" id="ARBA00023237"/>
    </source>
</evidence>
<keyword evidence="3 6" id="KW-0732">Signal</keyword>
<dbReference type="SUPFAM" id="SSF48452">
    <property type="entry name" value="TPR-like"/>
    <property type="match status" value="1"/>
</dbReference>
<feature type="chain" id="PRO_5036857550" evidence="6">
    <location>
        <begin position="24"/>
        <end position="563"/>
    </location>
</feature>
<keyword evidence="5" id="KW-0998">Cell outer membrane</keyword>
<dbReference type="AlphaFoldDB" id="A0A917HRV1"/>
<evidence type="ECO:0000256" key="3">
    <source>
        <dbReference type="ARBA" id="ARBA00022729"/>
    </source>
</evidence>